<evidence type="ECO:0000313" key="16">
    <source>
        <dbReference type="RefSeq" id="XP_030624998.1"/>
    </source>
</evidence>
<evidence type="ECO:0000256" key="7">
    <source>
        <dbReference type="ARBA" id="ARBA00023136"/>
    </source>
</evidence>
<feature type="compositionally biased region" description="Pro residues" evidence="13">
    <location>
        <begin position="795"/>
        <end position="813"/>
    </location>
</feature>
<dbReference type="SUPFAM" id="SSF49265">
    <property type="entry name" value="Fibronectin type III"/>
    <property type="match status" value="2"/>
</dbReference>
<feature type="region of interest" description="Disordered" evidence="13">
    <location>
        <begin position="332"/>
        <end position="376"/>
    </location>
</feature>
<dbReference type="InterPro" id="IPR013783">
    <property type="entry name" value="Ig-like_fold"/>
</dbReference>
<evidence type="ECO:0000256" key="8">
    <source>
        <dbReference type="ARBA" id="ARBA00034103"/>
    </source>
</evidence>
<proteinExistence type="inferred from homology"/>
<feature type="compositionally biased region" description="Low complexity" evidence="13">
    <location>
        <begin position="346"/>
        <end position="359"/>
    </location>
</feature>
<dbReference type="FunFam" id="2.30.30.40:FF:000023">
    <property type="entry name" value="RIMS-binding protein 2 isoform F"/>
    <property type="match status" value="1"/>
</dbReference>
<name>A0A6J2UZI3_CHACN</name>
<dbReference type="CTD" id="100535071"/>
<evidence type="ECO:0000256" key="2">
    <source>
        <dbReference type="ARBA" id="ARBA00010749"/>
    </source>
</evidence>
<dbReference type="Pfam" id="PF25523">
    <property type="entry name" value="Ig_RIMBP2"/>
    <property type="match status" value="1"/>
</dbReference>
<dbReference type="Pfam" id="PF07653">
    <property type="entry name" value="SH3_2"/>
    <property type="match status" value="2"/>
</dbReference>
<evidence type="ECO:0000313" key="15">
    <source>
        <dbReference type="Proteomes" id="UP000504632"/>
    </source>
</evidence>
<evidence type="ECO:0000256" key="6">
    <source>
        <dbReference type="ARBA" id="ARBA00023018"/>
    </source>
</evidence>
<evidence type="ECO:0000256" key="10">
    <source>
        <dbReference type="ARBA" id="ARBA00068024"/>
    </source>
</evidence>
<keyword evidence="4" id="KW-1003">Cell membrane</keyword>
<dbReference type="OrthoDB" id="4158657at2759"/>
<feature type="region of interest" description="Disordered" evidence="13">
    <location>
        <begin position="1311"/>
        <end position="1337"/>
    </location>
</feature>
<dbReference type="GO" id="GO:0045202">
    <property type="term" value="C:synapse"/>
    <property type="evidence" value="ECO:0007669"/>
    <property type="project" value="UniProtKB-SubCell"/>
</dbReference>
<dbReference type="InterPro" id="IPR003961">
    <property type="entry name" value="FN3_dom"/>
</dbReference>
<dbReference type="SMART" id="SM00326">
    <property type="entry name" value="SH3"/>
    <property type="match status" value="3"/>
</dbReference>
<dbReference type="Proteomes" id="UP000504632">
    <property type="component" value="Chromosome 3"/>
</dbReference>
<dbReference type="CDD" id="cd12012">
    <property type="entry name" value="SH3_RIM-BP_2"/>
    <property type="match status" value="1"/>
</dbReference>
<dbReference type="InterPro" id="IPR035755">
    <property type="entry name" value="RIM-BP_SH3_3"/>
</dbReference>
<feature type="region of interest" description="Disordered" evidence="13">
    <location>
        <begin position="976"/>
        <end position="1046"/>
    </location>
</feature>
<dbReference type="FunFam" id="2.30.30.40:FF:000006">
    <property type="entry name" value="RIMS-binding protein 2 isoform X1"/>
    <property type="match status" value="1"/>
</dbReference>
<comment type="function">
    <text evidence="9">Plays a role in the synaptic transmission as bifunctional linker that interacts simultaneously with RIMS1, RIMS2, CACNA1D and CACNA1B.</text>
</comment>
<dbReference type="CDD" id="cd12014">
    <property type="entry name" value="SH3_RIM-BP_1"/>
    <property type="match status" value="1"/>
</dbReference>
<evidence type="ECO:0000256" key="13">
    <source>
        <dbReference type="SAM" id="MobiDB-lite"/>
    </source>
</evidence>
<keyword evidence="15" id="KW-1185">Reference proteome</keyword>
<dbReference type="CDD" id="cd12013">
    <property type="entry name" value="SH3_RIM-BP_3"/>
    <property type="match status" value="1"/>
</dbReference>
<dbReference type="Gene3D" id="2.60.40.10">
    <property type="entry name" value="Immunoglobulins"/>
    <property type="match status" value="1"/>
</dbReference>
<evidence type="ECO:0000256" key="3">
    <source>
        <dbReference type="ARBA" id="ARBA00022443"/>
    </source>
</evidence>
<evidence type="ECO:0000256" key="5">
    <source>
        <dbReference type="ARBA" id="ARBA00022737"/>
    </source>
</evidence>
<dbReference type="PANTHER" id="PTHR14234">
    <property type="entry name" value="RIM BINDING PROTEIN-RELATED"/>
    <property type="match status" value="1"/>
</dbReference>
<dbReference type="InterPro" id="IPR036116">
    <property type="entry name" value="FN3_sf"/>
</dbReference>
<dbReference type="GO" id="GO:0007274">
    <property type="term" value="P:neuromuscular synaptic transmission"/>
    <property type="evidence" value="ECO:0007669"/>
    <property type="project" value="TreeGrafter"/>
</dbReference>
<accession>A0A6J2UZI3</accession>
<feature type="compositionally biased region" description="Pro residues" evidence="13">
    <location>
        <begin position="820"/>
        <end position="849"/>
    </location>
</feature>
<feature type="domain" description="SH3" evidence="14">
    <location>
        <begin position="1237"/>
        <end position="1304"/>
    </location>
</feature>
<dbReference type="InterPro" id="IPR036028">
    <property type="entry name" value="SH3-like_dom_sf"/>
</dbReference>
<gene>
    <name evidence="16" type="primary">rimbp2a</name>
</gene>
<dbReference type="RefSeq" id="XP_030624998.1">
    <property type="nucleotide sequence ID" value="XM_030769138.1"/>
</dbReference>
<dbReference type="GO" id="GO:0005886">
    <property type="term" value="C:plasma membrane"/>
    <property type="evidence" value="ECO:0007669"/>
    <property type="project" value="UniProtKB-SubCell"/>
</dbReference>
<feature type="region of interest" description="Disordered" evidence="13">
    <location>
        <begin position="794"/>
        <end position="892"/>
    </location>
</feature>
<evidence type="ECO:0000256" key="11">
    <source>
        <dbReference type="PROSITE-ProRule" id="PRU00192"/>
    </source>
</evidence>
<dbReference type="FunFam" id="2.60.40.10:FF:000072">
    <property type="entry name" value="RIMS-binding protein 2 isoform X1"/>
    <property type="match status" value="1"/>
</dbReference>
<dbReference type="PANTHER" id="PTHR14234:SF22">
    <property type="entry name" value="RIMS-BINDING PROTEIN 2 ISOFORM X1"/>
    <property type="match status" value="1"/>
</dbReference>
<dbReference type="CDD" id="cd00063">
    <property type="entry name" value="FN3"/>
    <property type="match status" value="2"/>
</dbReference>
<dbReference type="InterPro" id="IPR035753">
    <property type="entry name" value="RIM-BP_SH3_2"/>
</dbReference>
<keyword evidence="7" id="KW-0472">Membrane</keyword>
<dbReference type="PROSITE" id="PS50002">
    <property type="entry name" value="SH3"/>
    <property type="match status" value="3"/>
</dbReference>
<evidence type="ECO:0000259" key="14">
    <source>
        <dbReference type="PROSITE" id="PS50002"/>
    </source>
</evidence>
<evidence type="ECO:0000256" key="9">
    <source>
        <dbReference type="ARBA" id="ARBA00054159"/>
    </source>
</evidence>
<keyword evidence="12" id="KW-0175">Coiled coil</keyword>
<dbReference type="FunFam" id="2.30.30.40:FF:000016">
    <property type="entry name" value="RIMS-binding protein 2 isoform X2"/>
    <property type="match status" value="1"/>
</dbReference>
<dbReference type="InterPro" id="IPR057884">
    <property type="entry name" value="FN3_RIM-BP1/2/3"/>
</dbReference>
<dbReference type="GeneID" id="115807928"/>
<feature type="region of interest" description="Disordered" evidence="13">
    <location>
        <begin position="1062"/>
        <end position="1131"/>
    </location>
</feature>
<feature type="compositionally biased region" description="Polar residues" evidence="13">
    <location>
        <begin position="937"/>
        <end position="949"/>
    </location>
</feature>
<evidence type="ECO:0000256" key="1">
    <source>
        <dbReference type="ARBA" id="ARBA00004236"/>
    </source>
</evidence>
<keyword evidence="3 11" id="KW-0728">SH3 domain</keyword>
<sequence length="1337" mass="149909">MRGHRSTDVEELLKQSQTELLWIQRQLSIIAARSAHYTRTKDKLKHNVLPLNLTALPPQNGNRFRLLEDKNRALKLEVATLRQQKQQYKSLETEVRERRKRCLILEREVKNKILTCQSLKNELQDAIQERNRLNLELFSHSLKANQYDQVRSDYEQLRETFGCVTQERDLARQEKSQLQDKVENLEQVLKHMREAAERRQQLEAEHEQALAVLNTKQQEIDLLQKALVDAGTEHEGVVHLLEVKVQDLEQKCRSQSKQFSHLSKELQKLRLERNTADIPSTDSTFWSGIQSDPDKALCNILNGLATQTEKGNDRTAGTPLISEFLHPLQINSDKPEQLSVKPTIQSRSPSSSTLRASPSEMDDEASPTPRSKARYTGQVRLCTARYSYNPYDGPNEHPEAELPLVAGKYLYVYGNMDDDGFYEGELLDGQRGLVPSNFVEFVQDKEKPSMDDGEDLGPLEHSGLGLTSIDGGAPLDSLGSDLLGPCSNGTGALEAEELADDIVPYPRKINLIKQLARSVIIAWEPPLVPLGWGNINGYNVLVDGEVRTSVPFGGRTKLLIEKLDLASCTYRVSVQSVTDRGLSDELRCTLLVGRNVTVAPCGLRVDDIMRDSANLSWLPSNSNYAHTVFLDDVEHAVVKPCCYRLRFMNLKAMTVYKVRVVAKPHQMPWQLPLEQREKKEAAVEFCTQAAGPPLPPQDVHVQCGQAPGILQVHWKPPPLTPLGTSNGANVIGYAVCTKGQRIAEVLYPMADFVTVDLIRIQGLEAREVVVRTLSAQGESQDSIVATIPNNLLLPPLQPQAHPPLPQPLPPHPLPQAQMPHPGPQPPTNLQPPPAHPPQPLHLQPHPLPHPVKLSPPHLQPALPHPMPQPTIPMPQPHIPQLPHPAPQHQRPLSARELETKEQGLGMLQHGGGPPQPWEPVCSPSGLSPAPPHGHTLETPSCPNQRSPSPQRILPQPRGTLIPDTVAKAIAREAAQRVAAENGRMERRSHTFHSQNSDEEEDEEGYGPNRRRGASVDDFLRGSELGRQPHYSHSEEYQSESSRGSDLSDIIEEDEEELYSEMQLDEGRRRNSHNTLKVLGNTTSSGRMDRESGRRPTHGGPQPQRRPLTVPSIDGYRDRGRRSPPYYDESEPEDPCRIFVALFDYDPLSMSPNPDAADEELPFKEGQIIRVYGDKDTDGFYRGEIRGRSGLIPCNMVSEIRAEDEETMDQLIKQGFLPLNTPVDRIEQSRRGGRQHSVHTRRMVALYDYDPRESSPNVDVEAELTFCAGDIITVFGEIDEDGFYYGEINGHRGLVPSNFLEEVPDDVEVYLTETPSHYGQEEPAPQAETKRVHRRSQR</sequence>
<feature type="coiled-coil region" evidence="12">
    <location>
        <begin position="168"/>
        <end position="265"/>
    </location>
</feature>
<dbReference type="SMART" id="SM00060">
    <property type="entry name" value="FN3"/>
    <property type="match status" value="3"/>
</dbReference>
<dbReference type="InParanoid" id="A0A6J2UZI3"/>
<evidence type="ECO:0000256" key="12">
    <source>
        <dbReference type="SAM" id="Coils"/>
    </source>
</evidence>
<dbReference type="SUPFAM" id="SSF50044">
    <property type="entry name" value="SH3-domain"/>
    <property type="match status" value="3"/>
</dbReference>
<reference evidence="16" key="1">
    <citation type="submission" date="2025-08" db="UniProtKB">
        <authorList>
            <consortium name="RefSeq"/>
        </authorList>
    </citation>
    <scope>IDENTIFICATION</scope>
</reference>
<dbReference type="InterPro" id="IPR040325">
    <property type="entry name" value="RIMBP1/2/3"/>
</dbReference>
<organism evidence="15 16">
    <name type="scientific">Chanos chanos</name>
    <name type="common">Milkfish</name>
    <name type="synonym">Mugil chanos</name>
    <dbReference type="NCBI Taxonomy" id="29144"/>
    <lineage>
        <taxon>Eukaryota</taxon>
        <taxon>Metazoa</taxon>
        <taxon>Chordata</taxon>
        <taxon>Craniata</taxon>
        <taxon>Vertebrata</taxon>
        <taxon>Euteleostomi</taxon>
        <taxon>Actinopterygii</taxon>
        <taxon>Neopterygii</taxon>
        <taxon>Teleostei</taxon>
        <taxon>Ostariophysi</taxon>
        <taxon>Gonorynchiformes</taxon>
        <taxon>Chanidae</taxon>
        <taxon>Chanos</taxon>
    </lineage>
</organism>
<feature type="coiled-coil region" evidence="12">
    <location>
        <begin position="64"/>
        <end position="136"/>
    </location>
</feature>
<keyword evidence="6" id="KW-0770">Synapse</keyword>
<dbReference type="PRINTS" id="PR00452">
    <property type="entry name" value="SH3DOMAIN"/>
</dbReference>
<dbReference type="Gene3D" id="2.30.30.40">
    <property type="entry name" value="SH3 Domains"/>
    <property type="match status" value="3"/>
</dbReference>
<feature type="domain" description="SH3" evidence="14">
    <location>
        <begin position="1133"/>
        <end position="1201"/>
    </location>
</feature>
<evidence type="ECO:0000256" key="4">
    <source>
        <dbReference type="ARBA" id="ARBA00022475"/>
    </source>
</evidence>
<dbReference type="InterPro" id="IPR001452">
    <property type="entry name" value="SH3_domain"/>
</dbReference>
<comment type="similarity">
    <text evidence="2">Belongs to the RIMBP family.</text>
</comment>
<protein>
    <recommendedName>
        <fullName evidence="10">RIMS-binding protein 2</fullName>
    </recommendedName>
</protein>
<dbReference type="FunFam" id="2.60.40.10:FF:000643">
    <property type="entry name" value="RIMS-binding protein 2 isoform X1"/>
    <property type="match status" value="1"/>
</dbReference>
<dbReference type="Pfam" id="PF14604">
    <property type="entry name" value="SH3_9"/>
    <property type="match status" value="1"/>
</dbReference>
<keyword evidence="5" id="KW-0677">Repeat</keyword>
<feature type="region of interest" description="Disordered" evidence="13">
    <location>
        <begin position="904"/>
        <end position="958"/>
    </location>
</feature>
<feature type="compositionally biased region" description="Pro residues" evidence="13">
    <location>
        <begin position="862"/>
        <end position="885"/>
    </location>
</feature>
<feature type="domain" description="SH3" evidence="14">
    <location>
        <begin position="377"/>
        <end position="444"/>
    </location>
</feature>
<comment type="subcellular location">
    <subcellularLocation>
        <location evidence="1">Cell membrane</location>
    </subcellularLocation>
    <subcellularLocation>
        <location evidence="8">Synapse</location>
    </subcellularLocation>
</comment>